<protein>
    <submittedName>
        <fullName evidence="1">Uncharacterized protein</fullName>
    </submittedName>
</protein>
<evidence type="ECO:0000313" key="2">
    <source>
        <dbReference type="Proteomes" id="UP000464507"/>
    </source>
</evidence>
<dbReference type="Proteomes" id="UP000464507">
    <property type="component" value="Chromosome"/>
</dbReference>
<name>A0A7L5AGA1_9MICO</name>
<dbReference type="EMBL" id="CP017146">
    <property type="protein sequence ID" value="QHO69540.1"/>
    <property type="molecule type" value="Genomic_DNA"/>
</dbReference>
<organism evidence="1 2">
    <name type="scientific">Marisediminicola antarctica</name>
    <dbReference type="NCBI Taxonomy" id="674079"/>
    <lineage>
        <taxon>Bacteria</taxon>
        <taxon>Bacillati</taxon>
        <taxon>Actinomycetota</taxon>
        <taxon>Actinomycetes</taxon>
        <taxon>Micrococcales</taxon>
        <taxon>Microbacteriaceae</taxon>
        <taxon>Marisediminicola</taxon>
    </lineage>
</organism>
<sequence>MRPAKHTVLHTFAAHIKARPKAVFLALDGRLNPGTGAGSAYLADPDAFFIVAQGGWWYRAEYRVVPDEYGSNLEHVILSVAQRGEKAALATGRRVIQTAPLVFHDLVKSLRAELE</sequence>
<reference evidence="1 2" key="1">
    <citation type="submission" date="2016-09" db="EMBL/GenBank/DDBJ databases">
        <title>Complete genome sequence of microbes from the polar regions.</title>
        <authorList>
            <person name="Liao L."/>
            <person name="Chen B."/>
        </authorList>
    </citation>
    <scope>NUCLEOTIDE SEQUENCE [LARGE SCALE GENOMIC DNA]</scope>
    <source>
        <strain evidence="1 2">ZS314</strain>
    </source>
</reference>
<keyword evidence="2" id="KW-1185">Reference proteome</keyword>
<evidence type="ECO:0000313" key="1">
    <source>
        <dbReference type="EMBL" id="QHO69540.1"/>
    </source>
</evidence>
<dbReference type="KEGG" id="mant:BHD05_07685"/>
<accession>A0A7L5AGA1</accession>
<gene>
    <name evidence="1" type="ORF">BHD05_07685</name>
</gene>
<proteinExistence type="predicted"/>
<dbReference type="AlphaFoldDB" id="A0A7L5AGA1"/>